<dbReference type="AlphaFoldDB" id="I4AF95"/>
<reference evidence="3" key="1">
    <citation type="submission" date="2012-06" db="EMBL/GenBank/DDBJ databases">
        <title>The complete genome of Flexibacter litoralis DSM 6794.</title>
        <authorList>
            <person name="Lucas S."/>
            <person name="Copeland A."/>
            <person name="Lapidus A."/>
            <person name="Glavina del Rio T."/>
            <person name="Dalin E."/>
            <person name="Tice H."/>
            <person name="Bruce D."/>
            <person name="Goodwin L."/>
            <person name="Pitluck S."/>
            <person name="Peters L."/>
            <person name="Ovchinnikova G."/>
            <person name="Lu M."/>
            <person name="Kyrpides N."/>
            <person name="Mavromatis K."/>
            <person name="Ivanova N."/>
            <person name="Brettin T."/>
            <person name="Detter J.C."/>
            <person name="Han C."/>
            <person name="Larimer F."/>
            <person name="Land M."/>
            <person name="Hauser L."/>
            <person name="Markowitz V."/>
            <person name="Cheng J.-F."/>
            <person name="Hugenholtz P."/>
            <person name="Woyke T."/>
            <person name="Wu D."/>
            <person name="Spring S."/>
            <person name="Lang E."/>
            <person name="Kopitz M."/>
            <person name="Brambilla E."/>
            <person name="Klenk H.-P."/>
            <person name="Eisen J.A."/>
        </authorList>
    </citation>
    <scope>NUCLEOTIDE SEQUENCE [LARGE SCALE GENOMIC DNA]</scope>
    <source>
        <strain evidence="3">ATCC 23117 / DSM 6794 / NBRC 15988 / NCIMB 1366 / Sio-4</strain>
    </source>
</reference>
<keyword evidence="1" id="KW-0472">Membrane</keyword>
<evidence type="ECO:0000313" key="3">
    <source>
        <dbReference type="Proteomes" id="UP000006054"/>
    </source>
</evidence>
<accession>I4AF95</accession>
<dbReference type="EMBL" id="CP003345">
    <property type="protein sequence ID" value="AFM02630.1"/>
    <property type="molecule type" value="Genomic_DNA"/>
</dbReference>
<dbReference type="KEGG" id="fli:Fleli_0130"/>
<gene>
    <name evidence="2" type="ordered locus">Fleli_0130</name>
</gene>
<protein>
    <submittedName>
        <fullName evidence="2">Uncharacterized protein</fullName>
    </submittedName>
</protein>
<dbReference type="RefSeq" id="WP_014796098.1">
    <property type="nucleotide sequence ID" value="NC_018018.1"/>
</dbReference>
<evidence type="ECO:0000313" key="2">
    <source>
        <dbReference type="EMBL" id="AFM02630.1"/>
    </source>
</evidence>
<feature type="transmembrane region" description="Helical" evidence="1">
    <location>
        <begin position="45"/>
        <end position="66"/>
    </location>
</feature>
<dbReference type="Proteomes" id="UP000006054">
    <property type="component" value="Chromosome"/>
</dbReference>
<keyword evidence="1" id="KW-0812">Transmembrane</keyword>
<dbReference type="PATRIC" id="fig|880071.3.peg.129"/>
<organism evidence="2 3">
    <name type="scientific">Bernardetia litoralis (strain ATCC 23117 / DSM 6794 / NBRC 15988 / NCIMB 1366 / Fx l1 / Sio-4)</name>
    <name type="common">Flexibacter litoralis</name>
    <dbReference type="NCBI Taxonomy" id="880071"/>
    <lineage>
        <taxon>Bacteria</taxon>
        <taxon>Pseudomonadati</taxon>
        <taxon>Bacteroidota</taxon>
        <taxon>Cytophagia</taxon>
        <taxon>Cytophagales</taxon>
        <taxon>Bernardetiaceae</taxon>
        <taxon>Bernardetia</taxon>
    </lineage>
</organism>
<feature type="transmembrane region" description="Helical" evidence="1">
    <location>
        <begin position="15"/>
        <end position="33"/>
    </location>
</feature>
<proteinExistence type="predicted"/>
<dbReference type="OrthoDB" id="1162953at2"/>
<keyword evidence="1" id="KW-1133">Transmembrane helix</keyword>
<evidence type="ECO:0000256" key="1">
    <source>
        <dbReference type="SAM" id="Phobius"/>
    </source>
</evidence>
<sequence>MCTFVLDNQTQTELLGVWHMATAFLFFTSAVFIKNYFKSKVECRAIIQFISYVYFLFSVSFVAVSIINQTLAPQWILLLPIGILGLIGVKKYKLS</sequence>
<dbReference type="HOGENOM" id="CLU_159124_0_0_10"/>
<dbReference type="STRING" id="880071.Fleli_0130"/>
<keyword evidence="3" id="KW-1185">Reference proteome</keyword>
<feature type="transmembrane region" description="Helical" evidence="1">
    <location>
        <begin position="72"/>
        <end position="89"/>
    </location>
</feature>
<name>I4AF95_BERLS</name>